<sequence length="251" mass="27595">MADTQVDSGSDISAKEVRFTRVPRLSGCAHGPTHFAQLRASRKQDSLSALELGGLFVCSLWSPLIRKALSPIWPGSARLVSKPRPQTPSRRAGAETSGSQSRARLDSPQSARNALVPLSSCVGERGRVRFVYRASQRHGPSPSSQTLWPRTASRNGLFECEYAVRPRRWSRGKVFLFYEAAALLRALATSTSPLTHRGLRARLPQLHFPLCLNQSCISRFGYILIVCARVLVARLSVVCVRVRVRGCGGVM</sequence>
<evidence type="ECO:0000313" key="3">
    <source>
        <dbReference type="Proteomes" id="UP001460270"/>
    </source>
</evidence>
<protein>
    <submittedName>
        <fullName evidence="2">Uncharacterized protein</fullName>
    </submittedName>
</protein>
<reference evidence="3" key="1">
    <citation type="submission" date="2024-04" db="EMBL/GenBank/DDBJ databases">
        <title>Salinicola lusitanus LLJ914,a marine bacterium isolated from the Okinawa Trough.</title>
        <authorList>
            <person name="Li J."/>
        </authorList>
    </citation>
    <scope>NUCLEOTIDE SEQUENCE [LARGE SCALE GENOMIC DNA]</scope>
</reference>
<evidence type="ECO:0000256" key="1">
    <source>
        <dbReference type="SAM" id="MobiDB-lite"/>
    </source>
</evidence>
<comment type="caution">
    <text evidence="2">The sequence shown here is derived from an EMBL/GenBank/DDBJ whole genome shotgun (WGS) entry which is preliminary data.</text>
</comment>
<feature type="compositionally biased region" description="Polar residues" evidence="1">
    <location>
        <begin position="96"/>
        <end position="110"/>
    </location>
</feature>
<proteinExistence type="predicted"/>
<dbReference type="AlphaFoldDB" id="A0AAW0Q9A3"/>
<keyword evidence="3" id="KW-1185">Reference proteome</keyword>
<evidence type="ECO:0000313" key="2">
    <source>
        <dbReference type="EMBL" id="KAK7944457.1"/>
    </source>
</evidence>
<feature type="region of interest" description="Disordered" evidence="1">
    <location>
        <begin position="76"/>
        <end position="110"/>
    </location>
</feature>
<name>A0AAW0Q9A3_9GOBI</name>
<dbReference type="Proteomes" id="UP001460270">
    <property type="component" value="Unassembled WGS sequence"/>
</dbReference>
<organism evidence="2 3">
    <name type="scientific">Mugilogobius chulae</name>
    <name type="common">yellowstripe goby</name>
    <dbReference type="NCBI Taxonomy" id="88201"/>
    <lineage>
        <taxon>Eukaryota</taxon>
        <taxon>Metazoa</taxon>
        <taxon>Chordata</taxon>
        <taxon>Craniata</taxon>
        <taxon>Vertebrata</taxon>
        <taxon>Euteleostomi</taxon>
        <taxon>Actinopterygii</taxon>
        <taxon>Neopterygii</taxon>
        <taxon>Teleostei</taxon>
        <taxon>Neoteleostei</taxon>
        <taxon>Acanthomorphata</taxon>
        <taxon>Gobiaria</taxon>
        <taxon>Gobiiformes</taxon>
        <taxon>Gobioidei</taxon>
        <taxon>Gobiidae</taxon>
        <taxon>Gobionellinae</taxon>
        <taxon>Mugilogobius</taxon>
    </lineage>
</organism>
<gene>
    <name evidence="2" type="ORF">WMY93_000185</name>
</gene>
<accession>A0AAW0Q9A3</accession>
<dbReference type="EMBL" id="JBBPFD010000001">
    <property type="protein sequence ID" value="KAK7944457.1"/>
    <property type="molecule type" value="Genomic_DNA"/>
</dbReference>